<dbReference type="GO" id="GO:0000976">
    <property type="term" value="F:transcription cis-regulatory region binding"/>
    <property type="evidence" value="ECO:0007669"/>
    <property type="project" value="TreeGrafter"/>
</dbReference>
<dbReference type="EMBL" id="CP039690">
    <property type="protein sequence ID" value="QCI66134.1"/>
    <property type="molecule type" value="Genomic_DNA"/>
</dbReference>
<dbReference type="Pfam" id="PF03466">
    <property type="entry name" value="LysR_substrate"/>
    <property type="match status" value="1"/>
</dbReference>
<evidence type="ECO:0000259" key="5">
    <source>
        <dbReference type="PROSITE" id="PS50931"/>
    </source>
</evidence>
<dbReference type="InterPro" id="IPR000847">
    <property type="entry name" value="LysR_HTH_N"/>
</dbReference>
<dbReference type="Proteomes" id="UP000298781">
    <property type="component" value="Chromosome"/>
</dbReference>
<dbReference type="SUPFAM" id="SSF53850">
    <property type="entry name" value="Periplasmic binding protein-like II"/>
    <property type="match status" value="1"/>
</dbReference>
<name>A0A4D7AX00_9HYPH</name>
<evidence type="ECO:0000313" key="7">
    <source>
        <dbReference type="Proteomes" id="UP000298781"/>
    </source>
</evidence>
<evidence type="ECO:0000256" key="3">
    <source>
        <dbReference type="ARBA" id="ARBA00023125"/>
    </source>
</evidence>
<dbReference type="InterPro" id="IPR005119">
    <property type="entry name" value="LysR_subst-bd"/>
</dbReference>
<keyword evidence="4" id="KW-0804">Transcription</keyword>
<proteinExistence type="inferred from homology"/>
<reference evidence="6 7" key="1">
    <citation type="submission" date="2019-04" db="EMBL/GenBank/DDBJ databases">
        <title>Phreatobacter aquaticus sp. nov.</title>
        <authorList>
            <person name="Choi A."/>
        </authorList>
    </citation>
    <scope>NUCLEOTIDE SEQUENCE [LARGE SCALE GENOMIC DNA]</scope>
    <source>
        <strain evidence="6 7">KCTC 52518</strain>
    </source>
</reference>
<dbReference type="Gene3D" id="1.10.10.10">
    <property type="entry name" value="Winged helix-like DNA-binding domain superfamily/Winged helix DNA-binding domain"/>
    <property type="match status" value="1"/>
</dbReference>
<dbReference type="OrthoDB" id="9808620at2"/>
<keyword evidence="7" id="KW-1185">Reference proteome</keyword>
<comment type="similarity">
    <text evidence="1">Belongs to the LysR transcriptional regulatory family.</text>
</comment>
<evidence type="ECO:0000256" key="2">
    <source>
        <dbReference type="ARBA" id="ARBA00023015"/>
    </source>
</evidence>
<dbReference type="GO" id="GO:0003700">
    <property type="term" value="F:DNA-binding transcription factor activity"/>
    <property type="evidence" value="ECO:0007669"/>
    <property type="project" value="InterPro"/>
</dbReference>
<dbReference type="KEGG" id="pstg:E8M01_19115"/>
<organism evidence="6 7">
    <name type="scientific">Phreatobacter stygius</name>
    <dbReference type="NCBI Taxonomy" id="1940610"/>
    <lineage>
        <taxon>Bacteria</taxon>
        <taxon>Pseudomonadati</taxon>
        <taxon>Pseudomonadota</taxon>
        <taxon>Alphaproteobacteria</taxon>
        <taxon>Hyphomicrobiales</taxon>
        <taxon>Phreatobacteraceae</taxon>
        <taxon>Phreatobacter</taxon>
    </lineage>
</organism>
<dbReference type="FunFam" id="1.10.10.10:FF:000001">
    <property type="entry name" value="LysR family transcriptional regulator"/>
    <property type="match status" value="1"/>
</dbReference>
<evidence type="ECO:0000256" key="4">
    <source>
        <dbReference type="ARBA" id="ARBA00023163"/>
    </source>
</evidence>
<dbReference type="Gene3D" id="3.40.190.290">
    <property type="match status" value="1"/>
</dbReference>
<protein>
    <submittedName>
        <fullName evidence="6">LysR family transcriptional regulator</fullName>
    </submittedName>
</protein>
<feature type="domain" description="HTH lysR-type" evidence="5">
    <location>
        <begin position="12"/>
        <end position="69"/>
    </location>
</feature>
<dbReference type="SUPFAM" id="SSF46785">
    <property type="entry name" value="Winged helix' DNA-binding domain"/>
    <property type="match status" value="1"/>
</dbReference>
<accession>A0A4D7AX00</accession>
<gene>
    <name evidence="6" type="ORF">E8M01_19115</name>
</gene>
<keyword evidence="3" id="KW-0238">DNA-binding</keyword>
<dbReference type="PRINTS" id="PR00039">
    <property type="entry name" value="HTHLYSR"/>
</dbReference>
<dbReference type="PANTHER" id="PTHR30126">
    <property type="entry name" value="HTH-TYPE TRANSCRIPTIONAL REGULATOR"/>
    <property type="match status" value="1"/>
</dbReference>
<dbReference type="PANTHER" id="PTHR30126:SF94">
    <property type="entry name" value="LYSR FAMILY TRANSCRIPTIONAL REGULATOR"/>
    <property type="match status" value="1"/>
</dbReference>
<dbReference type="Pfam" id="PF00126">
    <property type="entry name" value="HTH_1"/>
    <property type="match status" value="1"/>
</dbReference>
<dbReference type="PROSITE" id="PS50931">
    <property type="entry name" value="HTH_LYSR"/>
    <property type="match status" value="1"/>
</dbReference>
<dbReference type="InterPro" id="IPR036390">
    <property type="entry name" value="WH_DNA-bd_sf"/>
</dbReference>
<dbReference type="InterPro" id="IPR036388">
    <property type="entry name" value="WH-like_DNA-bd_sf"/>
</dbReference>
<sequence length="317" mass="34853">MDTIDPVYDSTMNLTQLRAFHLVAAAGSFTLAARTAGVSQPTLSSQVRALEQAYGVNLFDRKGRGARLTPMGQSLHRVTAQLFVLEEEARILLAGTKWAVRGHLRVAADSAYHVMPVLAAMRDRHRGLSFQLRIGNSVDVLNLLLGFEVDVAVTAHPVSDPRLVANPLRRDRLVVFVPKDHPWADRGVLAIEDLAGSDLVVRERGSITREVFEARLAQAGVRPKALFEVQTREAVREAVASNFGIGVVFLSEFGVDPRFRALFVEGPGLDVAEYAVTLIERRPLSLVSLFFDTAAALAADNHWLDEPRPPPRIAREP</sequence>
<keyword evidence="2" id="KW-0805">Transcription regulation</keyword>
<dbReference type="AlphaFoldDB" id="A0A4D7AX00"/>
<evidence type="ECO:0000313" key="6">
    <source>
        <dbReference type="EMBL" id="QCI66134.1"/>
    </source>
</evidence>
<evidence type="ECO:0000256" key="1">
    <source>
        <dbReference type="ARBA" id="ARBA00009437"/>
    </source>
</evidence>